<comment type="caution">
    <text evidence="13">The sequence shown here is derived from an EMBL/GenBank/DDBJ whole genome shotgun (WGS) entry which is preliminary data.</text>
</comment>
<dbReference type="NCBIfam" id="TIGR01670">
    <property type="entry name" value="KdsC-phosphatas"/>
    <property type="match status" value="1"/>
</dbReference>
<evidence type="ECO:0000256" key="5">
    <source>
        <dbReference type="ARBA" id="ARBA00013066"/>
    </source>
</evidence>
<dbReference type="GO" id="GO:0008781">
    <property type="term" value="F:N-acylneuraminate cytidylyltransferase activity"/>
    <property type="evidence" value="ECO:0007669"/>
    <property type="project" value="TreeGrafter"/>
</dbReference>
<keyword evidence="9 11" id="KW-0460">Magnesium</keyword>
<organism evidence="13 14">
    <name type="scientific">Alkalisalibacterium limincola</name>
    <dbReference type="NCBI Taxonomy" id="2699169"/>
    <lineage>
        <taxon>Bacteria</taxon>
        <taxon>Pseudomonadati</taxon>
        <taxon>Pseudomonadota</taxon>
        <taxon>Gammaproteobacteria</taxon>
        <taxon>Lysobacterales</taxon>
        <taxon>Lysobacteraceae</taxon>
        <taxon>Alkalisalibacterium</taxon>
    </lineage>
</organism>
<feature type="binding site" evidence="12">
    <location>
        <position position="26"/>
    </location>
    <ligand>
        <name>Mg(2+)</name>
        <dbReference type="ChEBI" id="CHEBI:18420"/>
    </ligand>
</feature>
<protein>
    <recommendedName>
        <fullName evidence="6 11">3-deoxy-D-manno-octulosonate 8-phosphate phosphatase KdsC</fullName>
        <ecNumber evidence="5 11">3.1.3.45</ecNumber>
    </recommendedName>
    <alternativeName>
        <fullName evidence="10 11">KDO 8-P phosphatase</fullName>
    </alternativeName>
</protein>
<feature type="binding site" evidence="12">
    <location>
        <position position="119"/>
    </location>
    <ligand>
        <name>Mg(2+)</name>
        <dbReference type="ChEBI" id="CHEBI:18420"/>
    </ligand>
</feature>
<evidence type="ECO:0000256" key="6">
    <source>
        <dbReference type="ARBA" id="ARBA00020092"/>
    </source>
</evidence>
<dbReference type="GO" id="GO:0046872">
    <property type="term" value="F:metal ion binding"/>
    <property type="evidence" value="ECO:0007669"/>
    <property type="project" value="UniProtKB-UniRule"/>
</dbReference>
<dbReference type="Pfam" id="PF00702">
    <property type="entry name" value="Hydrolase"/>
    <property type="match status" value="1"/>
</dbReference>
<dbReference type="AlphaFoldDB" id="A0A5C8KXG3"/>
<dbReference type="EC" id="3.1.3.45" evidence="5 11"/>
<evidence type="ECO:0000256" key="4">
    <source>
        <dbReference type="ARBA" id="ARBA00011881"/>
    </source>
</evidence>
<evidence type="ECO:0000313" key="13">
    <source>
        <dbReference type="EMBL" id="TXK65079.1"/>
    </source>
</evidence>
<keyword evidence="8 11" id="KW-0378">Hydrolase</keyword>
<evidence type="ECO:0000256" key="10">
    <source>
        <dbReference type="ARBA" id="ARBA00031051"/>
    </source>
</evidence>
<dbReference type="InterPro" id="IPR023214">
    <property type="entry name" value="HAD_sf"/>
</dbReference>
<dbReference type="RefSeq" id="WP_147890999.1">
    <property type="nucleotide sequence ID" value="NZ_VRTS01000002.1"/>
</dbReference>
<evidence type="ECO:0000256" key="2">
    <source>
        <dbReference type="ARBA" id="ARBA00001946"/>
    </source>
</evidence>
<proteinExistence type="inferred from homology"/>
<dbReference type="Proteomes" id="UP000321248">
    <property type="component" value="Unassembled WGS sequence"/>
</dbReference>
<name>A0A5C8KXG3_9GAMM</name>
<evidence type="ECO:0000256" key="1">
    <source>
        <dbReference type="ARBA" id="ARBA00000898"/>
    </source>
</evidence>
<comment type="cofactor">
    <cofactor evidence="2 11 12">
        <name>Mg(2+)</name>
        <dbReference type="ChEBI" id="CHEBI:18420"/>
    </cofactor>
</comment>
<dbReference type="SFLD" id="SFLDG01136">
    <property type="entry name" value="C1.6:_Phosphoserine_Phosphatas"/>
    <property type="match status" value="1"/>
</dbReference>
<comment type="similarity">
    <text evidence="3 11">Belongs to the KdsC family.</text>
</comment>
<comment type="function">
    <text evidence="11">Catalyzes the hydrolysis of 3-deoxy-D-manno-octulosonate 8-phosphate (KDO 8-P) to 3-deoxy-D-manno-octulosonate (KDO) and inorganic phosphate.</text>
</comment>
<comment type="catalytic activity">
    <reaction evidence="1 11">
        <text>3-deoxy-alpha-D-manno-2-octulosonate-8-phosphate + H2O = 3-deoxy-alpha-D-manno-oct-2-ulosonate + phosphate</text>
        <dbReference type="Rhea" id="RHEA:11500"/>
        <dbReference type="ChEBI" id="CHEBI:15377"/>
        <dbReference type="ChEBI" id="CHEBI:43474"/>
        <dbReference type="ChEBI" id="CHEBI:85985"/>
        <dbReference type="ChEBI" id="CHEBI:85986"/>
        <dbReference type="EC" id="3.1.3.45"/>
    </reaction>
</comment>
<dbReference type="PIRSF" id="PIRSF006118">
    <property type="entry name" value="KDO8-P_Ptase"/>
    <property type="match status" value="1"/>
</dbReference>
<keyword evidence="7 11" id="KW-0479">Metal-binding</keyword>
<evidence type="ECO:0000256" key="8">
    <source>
        <dbReference type="ARBA" id="ARBA00022801"/>
    </source>
</evidence>
<dbReference type="OrthoDB" id="9805604at2"/>
<evidence type="ECO:0000256" key="11">
    <source>
        <dbReference type="PIRNR" id="PIRNR006118"/>
    </source>
</evidence>
<dbReference type="InterPro" id="IPR036412">
    <property type="entry name" value="HAD-like_sf"/>
</dbReference>
<evidence type="ECO:0000313" key="14">
    <source>
        <dbReference type="Proteomes" id="UP000321248"/>
    </source>
</evidence>
<reference evidence="13 14" key="1">
    <citation type="submission" date="2019-08" db="EMBL/GenBank/DDBJ databases">
        <authorList>
            <person name="Karlyshev A.V."/>
        </authorList>
    </citation>
    <scope>NUCLEOTIDE SEQUENCE [LARGE SCALE GENOMIC DNA]</scope>
    <source>
        <strain evidence="13 14">Alg18-2.2</strain>
    </source>
</reference>
<dbReference type="InterPro" id="IPR050793">
    <property type="entry name" value="CMP-NeuNAc_synthase"/>
</dbReference>
<comment type="subunit">
    <text evidence="4 11">Homotetramer.</text>
</comment>
<dbReference type="Gene3D" id="3.40.50.1000">
    <property type="entry name" value="HAD superfamily/HAD-like"/>
    <property type="match status" value="1"/>
</dbReference>
<dbReference type="SUPFAM" id="SSF56784">
    <property type="entry name" value="HAD-like"/>
    <property type="match status" value="1"/>
</dbReference>
<dbReference type="SFLD" id="SFLDG01138">
    <property type="entry name" value="C1.6.2:_Deoxy-d-mannose-octulo"/>
    <property type="match status" value="1"/>
</dbReference>
<dbReference type="InterPro" id="IPR010023">
    <property type="entry name" value="KdsC_fam"/>
</dbReference>
<feature type="binding site" evidence="12">
    <location>
        <position position="28"/>
    </location>
    <ligand>
        <name>substrate</name>
    </ligand>
</feature>
<keyword evidence="11" id="KW-0448">Lipopolysaccharide biosynthesis</keyword>
<dbReference type="GO" id="GO:0009103">
    <property type="term" value="P:lipopolysaccharide biosynthetic process"/>
    <property type="evidence" value="ECO:0007669"/>
    <property type="project" value="UniProtKB-UniRule"/>
</dbReference>
<keyword evidence="14" id="KW-1185">Reference proteome</keyword>
<evidence type="ECO:0000256" key="12">
    <source>
        <dbReference type="PIRSR" id="PIRSR006118-2"/>
    </source>
</evidence>
<accession>A0A5C8KXG3</accession>
<gene>
    <name evidence="13" type="ORF">FU658_04645</name>
</gene>
<evidence type="ECO:0000256" key="9">
    <source>
        <dbReference type="ARBA" id="ARBA00022842"/>
    </source>
</evidence>
<dbReference type="PANTHER" id="PTHR21485:SF3">
    <property type="entry name" value="N-ACYLNEURAMINATE CYTIDYLYLTRANSFERASE"/>
    <property type="match status" value="1"/>
</dbReference>
<dbReference type="EMBL" id="VRTS01000002">
    <property type="protein sequence ID" value="TXK65079.1"/>
    <property type="molecule type" value="Genomic_DNA"/>
</dbReference>
<dbReference type="FunFam" id="3.40.50.1000:FF:000029">
    <property type="entry name" value="3-deoxy-D-manno-octulosonate 8-phosphate phosphatase KdsC"/>
    <property type="match status" value="1"/>
</dbReference>
<dbReference type="GO" id="GO:0019143">
    <property type="term" value="F:3-deoxy-manno-octulosonate-8-phosphatase activity"/>
    <property type="evidence" value="ECO:0007669"/>
    <property type="project" value="UniProtKB-UniRule"/>
</dbReference>
<dbReference type="SFLD" id="SFLDS00003">
    <property type="entry name" value="Haloacid_Dehalogenase"/>
    <property type="match status" value="1"/>
</dbReference>
<sequence>MPYSHLNDLPADIRERASRIRLACFDVDGTLTDGGIVIGADGELAKTFHVHDGLGIKLLGRIGIEVALVTARNSRIVEARARELGLSHVHQDVDDKRECLRMLCGQLGLTPDQASFMGDDLGDLPALSLAGLAAAPANAHPWVRERVHWRTRHAGGQGAVRELCDVLLAASGQAEAILSRYLPE</sequence>
<dbReference type="PANTHER" id="PTHR21485">
    <property type="entry name" value="HAD SUPERFAMILY MEMBERS CMAS AND KDSC"/>
    <property type="match status" value="1"/>
</dbReference>
<evidence type="ECO:0000256" key="3">
    <source>
        <dbReference type="ARBA" id="ARBA00005893"/>
    </source>
</evidence>
<evidence type="ECO:0000256" key="7">
    <source>
        <dbReference type="ARBA" id="ARBA00022723"/>
    </source>
</evidence>